<gene>
    <name evidence="1" type="ORF">IQ229_19720</name>
</gene>
<keyword evidence="2" id="KW-1185">Reference proteome</keyword>
<evidence type="ECO:0000313" key="1">
    <source>
        <dbReference type="EMBL" id="MBE9107069.1"/>
    </source>
</evidence>
<accession>A0ABR9U319</accession>
<dbReference type="RefSeq" id="WP_194046632.1">
    <property type="nucleotide sequence ID" value="NZ_JADEXF010000730.1"/>
</dbReference>
<sequence length="63" mass="6668">MASITISELRPTGYELFSDSETFMTDLVDSELDIMGGLAAASGCGSALLCCITRAEVQAEMMI</sequence>
<name>A0ABR9U319_9NOSO</name>
<evidence type="ECO:0000313" key="2">
    <source>
        <dbReference type="Proteomes" id="UP000647836"/>
    </source>
</evidence>
<proteinExistence type="predicted"/>
<protein>
    <submittedName>
        <fullName evidence="1">Uncharacterized protein</fullName>
    </submittedName>
</protein>
<dbReference type="Proteomes" id="UP000647836">
    <property type="component" value="Unassembled WGS sequence"/>
</dbReference>
<reference evidence="1 2" key="1">
    <citation type="submission" date="2020-10" db="EMBL/GenBank/DDBJ databases">
        <authorList>
            <person name="Castelo-Branco R."/>
            <person name="Eusebio N."/>
            <person name="Adriana R."/>
            <person name="Vieira A."/>
            <person name="Brugerolle De Fraissinette N."/>
            <person name="Rezende De Castro R."/>
            <person name="Schneider M.P."/>
            <person name="Vasconcelos V."/>
            <person name="Leao P.N."/>
        </authorList>
    </citation>
    <scope>NUCLEOTIDE SEQUENCE [LARGE SCALE GENOMIC DNA]</scope>
    <source>
        <strain evidence="1 2">LEGE 07299</strain>
    </source>
</reference>
<comment type="caution">
    <text evidence="1">The sequence shown here is derived from an EMBL/GenBank/DDBJ whole genome shotgun (WGS) entry which is preliminary data.</text>
</comment>
<organism evidence="1 2">
    <name type="scientific">Nostoc cf. edaphicum LEGE 07299</name>
    <dbReference type="NCBI Taxonomy" id="2777974"/>
    <lineage>
        <taxon>Bacteria</taxon>
        <taxon>Bacillati</taxon>
        <taxon>Cyanobacteriota</taxon>
        <taxon>Cyanophyceae</taxon>
        <taxon>Nostocales</taxon>
        <taxon>Nostocaceae</taxon>
        <taxon>Nostoc</taxon>
    </lineage>
</organism>
<dbReference type="EMBL" id="JADEXF010000730">
    <property type="protein sequence ID" value="MBE9107069.1"/>
    <property type="molecule type" value="Genomic_DNA"/>
</dbReference>